<organism evidence="7 8">
    <name type="scientific">Klebsiella pasteurii</name>
    <dbReference type="NCBI Taxonomy" id="2587529"/>
    <lineage>
        <taxon>Bacteria</taxon>
        <taxon>Pseudomonadati</taxon>
        <taxon>Pseudomonadota</taxon>
        <taxon>Gammaproteobacteria</taxon>
        <taxon>Enterobacterales</taxon>
        <taxon>Enterobacteriaceae</taxon>
        <taxon>Klebsiella/Raoultella group</taxon>
        <taxon>Klebsiella</taxon>
    </lineage>
</organism>
<dbReference type="EMBL" id="CABGGO010000030">
    <property type="protein sequence ID" value="VUS97369.1"/>
    <property type="molecule type" value="Genomic_DNA"/>
</dbReference>
<feature type="domain" description="Fimbrial-type adhesion" evidence="6">
    <location>
        <begin position="33"/>
        <end position="179"/>
    </location>
</feature>
<dbReference type="RefSeq" id="WP_060441103.1">
    <property type="nucleotide sequence ID" value="NZ_CABGGO010000030.1"/>
</dbReference>
<dbReference type="GO" id="GO:0009289">
    <property type="term" value="C:pilus"/>
    <property type="evidence" value="ECO:0007669"/>
    <property type="project" value="UniProtKB-SubCell"/>
</dbReference>
<reference evidence="7 8" key="1">
    <citation type="submission" date="2019-07" db="EMBL/GenBank/DDBJ databases">
        <authorList>
            <person name="Brisse S."/>
            <person name="Rodrigues C."/>
            <person name="Thorpe H."/>
        </authorList>
    </citation>
    <scope>NUCLEOTIDE SEQUENCE [LARGE SCALE GENOMIC DNA]</scope>
    <source>
        <strain evidence="7">SB6410</strain>
    </source>
</reference>
<proteinExistence type="inferred from homology"/>
<dbReference type="SUPFAM" id="SSF49401">
    <property type="entry name" value="Bacterial adhesins"/>
    <property type="match status" value="1"/>
</dbReference>
<dbReference type="GO" id="GO:0043709">
    <property type="term" value="P:cell adhesion involved in single-species biofilm formation"/>
    <property type="evidence" value="ECO:0007669"/>
    <property type="project" value="TreeGrafter"/>
</dbReference>
<keyword evidence="4" id="KW-0281">Fimbrium</keyword>
<comment type="similarity">
    <text evidence="2">Belongs to the fimbrial protein family.</text>
</comment>
<evidence type="ECO:0000259" key="6">
    <source>
        <dbReference type="Pfam" id="PF00419"/>
    </source>
</evidence>
<evidence type="ECO:0000256" key="2">
    <source>
        <dbReference type="ARBA" id="ARBA00006671"/>
    </source>
</evidence>
<evidence type="ECO:0000313" key="8">
    <source>
        <dbReference type="Proteomes" id="UP000318567"/>
    </source>
</evidence>
<sequence>MLKTRLGLCLLFIAPLSIAGNKWNVTLPGGQMRFQGELIAEACTVEAGDRQLVVRMGQVSSNRFKDAGDDADPVPFSLHLQDCNPNVSDRVGIVFHGVADGKNPDVLSVGEGEGIASGVGIALFDEQGQLIPINSEPQSWKPLTKGTRILQFVAKYRATGNTVIGGAANAQAWFSLTYQ</sequence>
<accession>A0A9Q9UMD9</accession>
<evidence type="ECO:0000313" key="7">
    <source>
        <dbReference type="EMBL" id="VUS97369.1"/>
    </source>
</evidence>
<evidence type="ECO:0000256" key="5">
    <source>
        <dbReference type="SAM" id="SignalP"/>
    </source>
</evidence>
<dbReference type="PANTHER" id="PTHR33420:SF12">
    <property type="entry name" value="FIMBRIN-LIKE PROTEIN FIMI-RELATED"/>
    <property type="match status" value="1"/>
</dbReference>
<evidence type="ECO:0000256" key="4">
    <source>
        <dbReference type="ARBA" id="ARBA00023263"/>
    </source>
</evidence>
<dbReference type="InterPro" id="IPR008966">
    <property type="entry name" value="Adhesion_dom_sf"/>
</dbReference>
<evidence type="ECO:0000256" key="1">
    <source>
        <dbReference type="ARBA" id="ARBA00004561"/>
    </source>
</evidence>
<dbReference type="Proteomes" id="UP000318567">
    <property type="component" value="Unassembled WGS sequence"/>
</dbReference>
<dbReference type="Gene3D" id="2.60.40.1090">
    <property type="entry name" value="Fimbrial-type adhesion domain"/>
    <property type="match status" value="1"/>
</dbReference>
<keyword evidence="3 5" id="KW-0732">Signal</keyword>
<gene>
    <name evidence="7" type="primary">fimA_4</name>
    <name evidence="7" type="ORF">SB6410_04397</name>
</gene>
<name>A0A9Q9UMD9_9ENTR</name>
<feature type="chain" id="PRO_5040308286" evidence="5">
    <location>
        <begin position="20"/>
        <end position="179"/>
    </location>
</feature>
<protein>
    <submittedName>
        <fullName evidence="7">Type-1 fimbrial protein, A chain</fullName>
    </submittedName>
</protein>
<dbReference type="AlphaFoldDB" id="A0A9Q9UMD9"/>
<feature type="signal peptide" evidence="5">
    <location>
        <begin position="1"/>
        <end position="19"/>
    </location>
</feature>
<evidence type="ECO:0000256" key="3">
    <source>
        <dbReference type="ARBA" id="ARBA00022729"/>
    </source>
</evidence>
<dbReference type="InterPro" id="IPR000259">
    <property type="entry name" value="Adhesion_dom_fimbrial"/>
</dbReference>
<comment type="caution">
    <text evidence="7">The sequence shown here is derived from an EMBL/GenBank/DDBJ whole genome shotgun (WGS) entry which is preliminary data.</text>
</comment>
<comment type="subcellular location">
    <subcellularLocation>
        <location evidence="1">Fimbrium</location>
    </subcellularLocation>
</comment>
<dbReference type="InterPro" id="IPR036937">
    <property type="entry name" value="Adhesion_dom_fimbrial_sf"/>
</dbReference>
<dbReference type="Pfam" id="PF00419">
    <property type="entry name" value="Fimbrial"/>
    <property type="match status" value="1"/>
</dbReference>
<dbReference type="InterPro" id="IPR050263">
    <property type="entry name" value="Bact_Fimbrial_Adh_Pro"/>
</dbReference>
<dbReference type="PANTHER" id="PTHR33420">
    <property type="entry name" value="FIMBRIAL SUBUNIT ELFA-RELATED"/>
    <property type="match status" value="1"/>
</dbReference>